<keyword evidence="2" id="KW-0106">Calcium</keyword>
<dbReference type="InterPro" id="IPR018247">
    <property type="entry name" value="EF_Hand_1_Ca_BS"/>
</dbReference>
<feature type="region of interest" description="Disordered" evidence="3">
    <location>
        <begin position="15"/>
        <end position="54"/>
    </location>
</feature>
<dbReference type="GO" id="GO:0005509">
    <property type="term" value="F:calcium ion binding"/>
    <property type="evidence" value="ECO:0007669"/>
    <property type="project" value="InterPro"/>
</dbReference>
<feature type="domain" description="EF-hand" evidence="4">
    <location>
        <begin position="59"/>
        <end position="94"/>
    </location>
</feature>
<gene>
    <name evidence="5" type="ORF">L3Y34_012347</name>
</gene>
<evidence type="ECO:0000256" key="1">
    <source>
        <dbReference type="ARBA" id="ARBA00022737"/>
    </source>
</evidence>
<protein>
    <recommendedName>
        <fullName evidence="4">EF-hand domain-containing protein</fullName>
    </recommendedName>
</protein>
<dbReference type="FunFam" id="1.10.238.10:FF:000504">
    <property type="entry name" value="Protein CBG11013"/>
    <property type="match status" value="1"/>
</dbReference>
<reference evidence="5 6" key="1">
    <citation type="submission" date="2022-05" db="EMBL/GenBank/DDBJ databases">
        <title>Chromosome-level reference genomes for two strains of Caenorhabditis briggsae: an improved platform for comparative genomics.</title>
        <authorList>
            <person name="Stevens L."/>
            <person name="Andersen E.C."/>
        </authorList>
    </citation>
    <scope>NUCLEOTIDE SEQUENCE [LARGE SCALE GENOMIC DNA]</scope>
    <source>
        <strain evidence="5">QX1410_ONT</strain>
        <tissue evidence="5">Whole-organism</tissue>
    </source>
</reference>
<feature type="domain" description="EF-hand" evidence="4">
    <location>
        <begin position="95"/>
        <end position="130"/>
    </location>
</feature>
<evidence type="ECO:0000259" key="4">
    <source>
        <dbReference type="PROSITE" id="PS50222"/>
    </source>
</evidence>
<feature type="domain" description="EF-hand" evidence="4">
    <location>
        <begin position="171"/>
        <end position="201"/>
    </location>
</feature>
<dbReference type="PROSITE" id="PS00018">
    <property type="entry name" value="EF_HAND_1"/>
    <property type="match status" value="4"/>
</dbReference>
<organism evidence="5 6">
    <name type="scientific">Caenorhabditis briggsae</name>
    <dbReference type="NCBI Taxonomy" id="6238"/>
    <lineage>
        <taxon>Eukaryota</taxon>
        <taxon>Metazoa</taxon>
        <taxon>Ecdysozoa</taxon>
        <taxon>Nematoda</taxon>
        <taxon>Chromadorea</taxon>
        <taxon>Rhabditida</taxon>
        <taxon>Rhabditina</taxon>
        <taxon>Rhabditomorpha</taxon>
        <taxon>Rhabditoidea</taxon>
        <taxon>Rhabditidae</taxon>
        <taxon>Peloderinae</taxon>
        <taxon>Caenorhabditis</taxon>
    </lineage>
</organism>
<evidence type="ECO:0000313" key="5">
    <source>
        <dbReference type="EMBL" id="ULT83052.1"/>
    </source>
</evidence>
<dbReference type="OMA" id="ELRLIMY"/>
<dbReference type="Pfam" id="PF13499">
    <property type="entry name" value="EF-hand_7"/>
    <property type="match status" value="2"/>
</dbReference>
<feature type="domain" description="EF-hand" evidence="4">
    <location>
        <begin position="133"/>
        <end position="168"/>
    </location>
</feature>
<dbReference type="InterPro" id="IPR050230">
    <property type="entry name" value="CALM/Myosin/TropC-like"/>
</dbReference>
<dbReference type="Proteomes" id="UP000827892">
    <property type="component" value="Chromosome X"/>
</dbReference>
<dbReference type="InterPro" id="IPR002048">
    <property type="entry name" value="EF_hand_dom"/>
</dbReference>
<dbReference type="InterPro" id="IPR011992">
    <property type="entry name" value="EF-hand-dom_pair"/>
</dbReference>
<evidence type="ECO:0000313" key="6">
    <source>
        <dbReference type="Proteomes" id="UP000827892"/>
    </source>
</evidence>
<name>A0AAE9CWH8_CAEBR</name>
<keyword evidence="1" id="KW-0677">Repeat</keyword>
<dbReference type="Gene3D" id="1.10.238.10">
    <property type="entry name" value="EF-hand"/>
    <property type="match status" value="2"/>
</dbReference>
<dbReference type="PANTHER" id="PTHR23048">
    <property type="entry name" value="MYOSIN LIGHT CHAIN 1, 3"/>
    <property type="match status" value="1"/>
</dbReference>
<dbReference type="SMART" id="SM00054">
    <property type="entry name" value="EFh"/>
    <property type="match status" value="4"/>
</dbReference>
<dbReference type="EMBL" id="CP090896">
    <property type="protein sequence ID" value="ULT83052.1"/>
    <property type="molecule type" value="Genomic_DNA"/>
</dbReference>
<dbReference type="PANTHER" id="PTHR23048:SF0">
    <property type="entry name" value="CALMODULIN LIKE 3"/>
    <property type="match status" value="1"/>
</dbReference>
<evidence type="ECO:0000256" key="3">
    <source>
        <dbReference type="SAM" id="MobiDB-lite"/>
    </source>
</evidence>
<evidence type="ECO:0000256" key="2">
    <source>
        <dbReference type="ARBA" id="ARBA00022837"/>
    </source>
</evidence>
<dbReference type="PROSITE" id="PS50222">
    <property type="entry name" value="EF_HAND_2"/>
    <property type="match status" value="4"/>
</dbReference>
<accession>A0AAE9CWH8</accession>
<proteinExistence type="predicted"/>
<feature type="compositionally biased region" description="Low complexity" evidence="3">
    <location>
        <begin position="17"/>
        <end position="35"/>
    </location>
</feature>
<dbReference type="SUPFAM" id="SSF47473">
    <property type="entry name" value="EF-hand"/>
    <property type="match status" value="1"/>
</dbReference>
<sequence>MDSLKAAVDYSKRLEMSQSMYSSRSSAKQTSSSTRNSHKKNNSTKEKEPTQITASNCKNKIEEYKRAFNFFDANNDGRITIDELEKAMQKCGQRPTKLELRLIMYHGDNDQNGVITFDEFAHLMNGTSSMNQYTYDQLREQFDMFDKDKDGFIEKMEMLSIVRELSLQASFPRQVVEQLFNEADIDGDGKISFEEFVLAVN</sequence>
<dbReference type="AlphaFoldDB" id="A0AAE9CWH8"/>